<dbReference type="InterPro" id="IPR002942">
    <property type="entry name" value="S4_RNA-bd"/>
</dbReference>
<dbReference type="InterPro" id="IPR036986">
    <property type="entry name" value="S4_RNA-bd_sf"/>
</dbReference>
<name>X1TRJ9_9ZZZZ</name>
<organism evidence="2">
    <name type="scientific">marine sediment metagenome</name>
    <dbReference type="NCBI Taxonomy" id="412755"/>
    <lineage>
        <taxon>unclassified sequences</taxon>
        <taxon>metagenomes</taxon>
        <taxon>ecological metagenomes</taxon>
    </lineage>
</organism>
<proteinExistence type="predicted"/>
<gene>
    <name evidence="2" type="ORF">S12H4_47116</name>
</gene>
<protein>
    <recommendedName>
        <fullName evidence="1">RNA-binding S4 domain-containing protein</fullName>
    </recommendedName>
</protein>
<dbReference type="Pfam" id="PF01479">
    <property type="entry name" value="S4"/>
    <property type="match status" value="1"/>
</dbReference>
<feature type="non-terminal residue" evidence="2">
    <location>
        <position position="1"/>
    </location>
</feature>
<dbReference type="CDD" id="cd00165">
    <property type="entry name" value="S4"/>
    <property type="match status" value="1"/>
</dbReference>
<feature type="domain" description="RNA-binding S4" evidence="1">
    <location>
        <begin position="10"/>
        <end position="40"/>
    </location>
</feature>
<sequence length="70" mass="7751">PSEYHGGTVDILHALHLAKSRSDARRLISQGAVEFNNQRVMGDTCTVRDNEETTIKVGKLRFVKLVKADG</sequence>
<dbReference type="Gene3D" id="3.10.290.10">
    <property type="entry name" value="RNA-binding S4 domain"/>
    <property type="match status" value="1"/>
</dbReference>
<comment type="caution">
    <text evidence="2">The sequence shown here is derived from an EMBL/GenBank/DDBJ whole genome shotgun (WGS) entry which is preliminary data.</text>
</comment>
<dbReference type="PROSITE" id="PS50889">
    <property type="entry name" value="S4"/>
    <property type="match status" value="1"/>
</dbReference>
<dbReference type="AlphaFoldDB" id="X1TRJ9"/>
<accession>X1TRJ9</accession>
<dbReference type="GO" id="GO:0003723">
    <property type="term" value="F:RNA binding"/>
    <property type="evidence" value="ECO:0007669"/>
    <property type="project" value="InterPro"/>
</dbReference>
<evidence type="ECO:0000313" key="2">
    <source>
        <dbReference type="EMBL" id="GAJ07948.1"/>
    </source>
</evidence>
<dbReference type="EMBL" id="BARW01029298">
    <property type="protein sequence ID" value="GAJ07948.1"/>
    <property type="molecule type" value="Genomic_DNA"/>
</dbReference>
<reference evidence="2" key="1">
    <citation type="journal article" date="2014" name="Front. Microbiol.">
        <title>High frequency of phylogenetically diverse reductive dehalogenase-homologous genes in deep subseafloor sedimentary metagenomes.</title>
        <authorList>
            <person name="Kawai M."/>
            <person name="Futagami T."/>
            <person name="Toyoda A."/>
            <person name="Takaki Y."/>
            <person name="Nishi S."/>
            <person name="Hori S."/>
            <person name="Arai W."/>
            <person name="Tsubouchi T."/>
            <person name="Morono Y."/>
            <person name="Uchiyama I."/>
            <person name="Ito T."/>
            <person name="Fujiyama A."/>
            <person name="Inagaki F."/>
            <person name="Takami H."/>
        </authorList>
    </citation>
    <scope>NUCLEOTIDE SEQUENCE</scope>
    <source>
        <strain evidence="2">Expedition CK06-06</strain>
    </source>
</reference>
<dbReference type="SUPFAM" id="SSF55174">
    <property type="entry name" value="Alpha-L RNA-binding motif"/>
    <property type="match status" value="1"/>
</dbReference>
<evidence type="ECO:0000259" key="1">
    <source>
        <dbReference type="Pfam" id="PF01479"/>
    </source>
</evidence>